<dbReference type="Pfam" id="PF13676">
    <property type="entry name" value="TIR_2"/>
    <property type="match status" value="1"/>
</dbReference>
<keyword evidence="3" id="KW-1185">Reference proteome</keyword>
<protein>
    <recommendedName>
        <fullName evidence="1">TIR domain-containing protein</fullName>
    </recommendedName>
</protein>
<gene>
    <name evidence="2" type="ORF">UJA718_LOCUS30210</name>
</gene>
<dbReference type="Gene3D" id="3.40.50.10140">
    <property type="entry name" value="Toll/interleukin-1 receptor homology (TIR) domain"/>
    <property type="match status" value="1"/>
</dbReference>
<dbReference type="SUPFAM" id="SSF52200">
    <property type="entry name" value="Toll/Interleukin receptor TIR domain"/>
    <property type="match status" value="1"/>
</dbReference>
<dbReference type="PANTHER" id="PTHR46270:SF2">
    <property type="entry name" value="TIR DOMAIN-CONTAINING PROTEIN"/>
    <property type="match status" value="1"/>
</dbReference>
<dbReference type="AlphaFoldDB" id="A0A821A256"/>
<accession>A0A821A256</accession>
<dbReference type="PANTHER" id="PTHR46270">
    <property type="entry name" value="ARMADILLO-TYPE FOLD-RELATED"/>
    <property type="match status" value="1"/>
</dbReference>
<feature type="domain" description="TIR" evidence="1">
    <location>
        <begin position="489"/>
        <end position="585"/>
    </location>
</feature>
<dbReference type="InterPro" id="IPR000157">
    <property type="entry name" value="TIR_dom"/>
</dbReference>
<organism evidence="2 3">
    <name type="scientific">Rotaria socialis</name>
    <dbReference type="NCBI Taxonomy" id="392032"/>
    <lineage>
        <taxon>Eukaryota</taxon>
        <taxon>Metazoa</taxon>
        <taxon>Spiralia</taxon>
        <taxon>Gnathifera</taxon>
        <taxon>Rotifera</taxon>
        <taxon>Eurotatoria</taxon>
        <taxon>Bdelloidea</taxon>
        <taxon>Philodinida</taxon>
        <taxon>Philodinidae</taxon>
        <taxon>Rotaria</taxon>
    </lineage>
</organism>
<dbReference type="GO" id="GO:0007165">
    <property type="term" value="P:signal transduction"/>
    <property type="evidence" value="ECO:0007669"/>
    <property type="project" value="InterPro"/>
</dbReference>
<dbReference type="InterPro" id="IPR035897">
    <property type="entry name" value="Toll_tir_struct_dom_sf"/>
</dbReference>
<dbReference type="PROSITE" id="PS50104">
    <property type="entry name" value="TIR"/>
    <property type="match status" value="1"/>
</dbReference>
<feature type="non-terminal residue" evidence="2">
    <location>
        <position position="1"/>
    </location>
</feature>
<proteinExistence type="predicted"/>
<evidence type="ECO:0000313" key="2">
    <source>
        <dbReference type="EMBL" id="CAF4568097.1"/>
    </source>
</evidence>
<name>A0A821A256_9BILA</name>
<sequence length="585" mass="68356">MESIFHQLVAALHESPLSTDVLDQIVVLLQQQTDQSASSFVTSTHPSLLILERWAWELFSQESHGWIDEPSCQQLFRTLAIFNEKIIFNCGEIGMEKKGSLLFSVTTEQLNSIFMHIERSADDNDPFIAFISIWFDNHSKFVCNNLEYISPVISYVGRYVLNKYIKSKEHKIFLTQLRQPHLSHTIFTAKFLFYIATCPACFNSYLAQEPENFYDSADDIVQCFYEDYLEIIRVHSYTVASWSKELVSCIARYIGVIVGCFWLDGENQPHMKVLFPTEAAAHDHFENLLRILSYEPLYKQKKITRSSHEAILVHSILLYFLLIVQMRNMDWLGDLNTTLKNTMVSIIDVTINDEIATCCYAVLCEILTDDELKDLKISDNICNYFLQMVEDFWNKPKKNYEHAPIMVLLKGFQTLSKNDSMQQKTAVSHRIYLLIEMCDKYPIVYDIIWALSFNHDIQQQLRSNSPFICKLTQLSRQPENEQMNKHNTKEFDIMISYSHKEKVLCKQIYDELIKAGYRVWIDFDQMHGNVMDAMAQAIEQSNTVIMCMSEQYRKSNYCRAEAQYAFQRERKIVPILLQKQYKPDG</sequence>
<evidence type="ECO:0000259" key="1">
    <source>
        <dbReference type="PROSITE" id="PS50104"/>
    </source>
</evidence>
<dbReference type="EMBL" id="CAJOBP010011716">
    <property type="protein sequence ID" value="CAF4568097.1"/>
    <property type="molecule type" value="Genomic_DNA"/>
</dbReference>
<comment type="caution">
    <text evidence="2">The sequence shown here is derived from an EMBL/GenBank/DDBJ whole genome shotgun (WGS) entry which is preliminary data.</text>
</comment>
<reference evidence="2" key="1">
    <citation type="submission" date="2021-02" db="EMBL/GenBank/DDBJ databases">
        <authorList>
            <person name="Nowell W R."/>
        </authorList>
    </citation>
    <scope>NUCLEOTIDE SEQUENCE</scope>
</reference>
<evidence type="ECO:0000313" key="3">
    <source>
        <dbReference type="Proteomes" id="UP000663873"/>
    </source>
</evidence>
<dbReference type="Proteomes" id="UP000663873">
    <property type="component" value="Unassembled WGS sequence"/>
</dbReference>